<accession>A0AA36JH03</accession>
<sequence length="171" mass="19108">MPQTARRSTFLCINGSCRYSLIQGSEPQSPCCFAHKELQELRHLQRAARALDMSGTLSCALHLRQRLLAPMRHALYANFEPAMSRDAAQTDLTANRRIKQAQLTEADWGCSLAQDLRRSLSAYVVKVVVTFNEVFPVPWQACQPPLCLELVGMACQLSRCGVLRARSCALE</sequence>
<name>A0AA36JH03_9DINO</name>
<evidence type="ECO:0000313" key="2">
    <source>
        <dbReference type="Proteomes" id="UP001178507"/>
    </source>
</evidence>
<dbReference type="AlphaFoldDB" id="A0AA36JH03"/>
<comment type="caution">
    <text evidence="1">The sequence shown here is derived from an EMBL/GenBank/DDBJ whole genome shotgun (WGS) entry which is preliminary data.</text>
</comment>
<keyword evidence="2" id="KW-1185">Reference proteome</keyword>
<dbReference type="Proteomes" id="UP001178507">
    <property type="component" value="Unassembled WGS sequence"/>
</dbReference>
<gene>
    <name evidence="1" type="ORF">EVOR1521_LOCUS27246</name>
</gene>
<reference evidence="1" key="1">
    <citation type="submission" date="2023-08" db="EMBL/GenBank/DDBJ databases">
        <authorList>
            <person name="Chen Y."/>
            <person name="Shah S."/>
            <person name="Dougan E. K."/>
            <person name="Thang M."/>
            <person name="Chan C."/>
        </authorList>
    </citation>
    <scope>NUCLEOTIDE SEQUENCE</scope>
</reference>
<dbReference type="EMBL" id="CAUJNA010003560">
    <property type="protein sequence ID" value="CAJ1404874.1"/>
    <property type="molecule type" value="Genomic_DNA"/>
</dbReference>
<protein>
    <submittedName>
        <fullName evidence="1">Uncharacterized protein</fullName>
    </submittedName>
</protein>
<evidence type="ECO:0000313" key="1">
    <source>
        <dbReference type="EMBL" id="CAJ1404874.1"/>
    </source>
</evidence>
<organism evidence="1 2">
    <name type="scientific">Effrenium voratum</name>
    <dbReference type="NCBI Taxonomy" id="2562239"/>
    <lineage>
        <taxon>Eukaryota</taxon>
        <taxon>Sar</taxon>
        <taxon>Alveolata</taxon>
        <taxon>Dinophyceae</taxon>
        <taxon>Suessiales</taxon>
        <taxon>Symbiodiniaceae</taxon>
        <taxon>Effrenium</taxon>
    </lineage>
</organism>
<proteinExistence type="predicted"/>